<dbReference type="InterPro" id="IPR006680">
    <property type="entry name" value="Amidohydro-rel"/>
</dbReference>
<dbReference type="PANTHER" id="PTHR11113">
    <property type="entry name" value="N-ACETYLGLUCOSAMINE-6-PHOSPHATE DEACETYLASE"/>
    <property type="match status" value="1"/>
</dbReference>
<keyword evidence="5" id="KW-1185">Reference proteome</keyword>
<accession>A0ABQ6JFL2</accession>
<comment type="similarity">
    <text evidence="1">Belongs to the metallo-dependent hydrolases superfamily. NagA family.</text>
</comment>
<sequence length="135" mass="13759">MHLDDASVRAVLDLVGPGAVALVTDAMAATGHHDGTYRLGTLDVEVQDGTARLADGGSIAGGTTRLLDVVRRLVLDVGLPLADVVTAASATPASVLGRHDLGVLAAGRRADVLVAGRRLEPLGVLRAGTWVVPLD</sequence>
<evidence type="ECO:0000313" key="4">
    <source>
        <dbReference type="EMBL" id="GMA86968.1"/>
    </source>
</evidence>
<evidence type="ECO:0000256" key="1">
    <source>
        <dbReference type="ARBA" id="ARBA00010716"/>
    </source>
</evidence>
<organism evidence="4 5">
    <name type="scientific">Angustibacter aerolatus</name>
    <dbReference type="NCBI Taxonomy" id="1162965"/>
    <lineage>
        <taxon>Bacteria</taxon>
        <taxon>Bacillati</taxon>
        <taxon>Actinomycetota</taxon>
        <taxon>Actinomycetes</taxon>
        <taxon>Kineosporiales</taxon>
        <taxon>Kineosporiaceae</taxon>
    </lineage>
</organism>
<evidence type="ECO:0000313" key="5">
    <source>
        <dbReference type="Proteomes" id="UP001157017"/>
    </source>
</evidence>
<evidence type="ECO:0000259" key="3">
    <source>
        <dbReference type="Pfam" id="PF01979"/>
    </source>
</evidence>
<protein>
    <recommendedName>
        <fullName evidence="3">Amidohydrolase-related domain-containing protein</fullName>
    </recommendedName>
</protein>
<reference evidence="5" key="1">
    <citation type="journal article" date="2019" name="Int. J. Syst. Evol. Microbiol.">
        <title>The Global Catalogue of Microorganisms (GCM) 10K type strain sequencing project: providing services to taxonomists for standard genome sequencing and annotation.</title>
        <authorList>
            <consortium name="The Broad Institute Genomics Platform"/>
            <consortium name="The Broad Institute Genome Sequencing Center for Infectious Disease"/>
            <person name="Wu L."/>
            <person name="Ma J."/>
        </authorList>
    </citation>
    <scope>NUCLEOTIDE SEQUENCE [LARGE SCALE GENOMIC DNA]</scope>
    <source>
        <strain evidence="5">NBRC 108730</strain>
    </source>
</reference>
<dbReference type="EMBL" id="BSUZ01000001">
    <property type="protein sequence ID" value="GMA86968.1"/>
    <property type="molecule type" value="Genomic_DNA"/>
</dbReference>
<dbReference type="Pfam" id="PF01979">
    <property type="entry name" value="Amidohydro_1"/>
    <property type="match status" value="1"/>
</dbReference>
<dbReference type="SUPFAM" id="SSF51556">
    <property type="entry name" value="Metallo-dependent hydrolases"/>
    <property type="match status" value="1"/>
</dbReference>
<dbReference type="Proteomes" id="UP001157017">
    <property type="component" value="Unassembled WGS sequence"/>
</dbReference>
<name>A0ABQ6JFL2_9ACTN</name>
<keyword evidence="2" id="KW-0378">Hydrolase</keyword>
<dbReference type="PANTHER" id="PTHR11113:SF14">
    <property type="entry name" value="N-ACETYLGLUCOSAMINE-6-PHOSPHATE DEACETYLASE"/>
    <property type="match status" value="1"/>
</dbReference>
<evidence type="ECO:0000256" key="2">
    <source>
        <dbReference type="ARBA" id="ARBA00022801"/>
    </source>
</evidence>
<gene>
    <name evidence="4" type="ORF">GCM10025868_22180</name>
</gene>
<dbReference type="Gene3D" id="3.20.20.140">
    <property type="entry name" value="Metal-dependent hydrolases"/>
    <property type="match status" value="1"/>
</dbReference>
<feature type="domain" description="Amidohydrolase-related" evidence="3">
    <location>
        <begin position="59"/>
        <end position="130"/>
    </location>
</feature>
<dbReference type="InterPro" id="IPR032466">
    <property type="entry name" value="Metal_Hydrolase"/>
</dbReference>
<comment type="caution">
    <text evidence="4">The sequence shown here is derived from an EMBL/GenBank/DDBJ whole genome shotgun (WGS) entry which is preliminary data.</text>
</comment>
<proteinExistence type="inferred from homology"/>